<proteinExistence type="predicted"/>
<dbReference type="InterPro" id="IPR027417">
    <property type="entry name" value="P-loop_NTPase"/>
</dbReference>
<comment type="caution">
    <text evidence="3">The sequence shown here is derived from an EMBL/GenBank/DDBJ whole genome shotgun (WGS) entry which is preliminary data.</text>
</comment>
<keyword evidence="4" id="KW-1185">Reference proteome</keyword>
<evidence type="ECO:0000313" key="3">
    <source>
        <dbReference type="EMBL" id="EMS77684.1"/>
    </source>
</evidence>
<dbReference type="PATRIC" id="fig|1286635.3.peg.4405"/>
<dbReference type="PANTHER" id="PTHR33295:SF7">
    <property type="entry name" value="ATPASE"/>
    <property type="match status" value="1"/>
</dbReference>
<dbReference type="SUPFAM" id="SSF52540">
    <property type="entry name" value="P-loop containing nucleoside triphosphate hydrolases"/>
    <property type="match status" value="1"/>
</dbReference>
<sequence length="273" mass="30767">MGEINKNALLFLDEIQAVPEAIAALRYFYEDKPEIPVICAGSLLEFVLSDHSFIMHYTPDQKIGEIVHNRLSSLLRSYYYIGGMPEAIAVFADSHCSGLPLQADLEEKVYKTLFLDVGLMNAVCGLNWHIVSQMDDIKLINEGAIAEQFIGQHLQHLLADSPNRDLTYWLREGRSSNAELDFVIGIAGSIIPIEVKAGPTGKLKSLHQFMGQKKAPFAIRFDSSLPSVHQIKTVINIGKERKDVNYPLISLPLYLIERLEFIVEDYLEHHPYS</sequence>
<feature type="domain" description="DUF4143" evidence="2">
    <location>
        <begin position="99"/>
        <end position="198"/>
    </location>
</feature>
<dbReference type="Pfam" id="PF13635">
    <property type="entry name" value="DUF4143"/>
    <property type="match status" value="1"/>
</dbReference>
<evidence type="ECO:0008006" key="5">
    <source>
        <dbReference type="Google" id="ProtNLM"/>
    </source>
</evidence>
<dbReference type="AlphaFoldDB" id="S0FX38"/>
<dbReference type="EMBL" id="APJX01000013">
    <property type="protein sequence ID" value="EMS77684.1"/>
    <property type="molecule type" value="Genomic_DNA"/>
</dbReference>
<name>S0FX38_9BACT</name>
<evidence type="ECO:0000259" key="2">
    <source>
        <dbReference type="Pfam" id="PF13635"/>
    </source>
</evidence>
<accession>S0FX38</accession>
<reference evidence="3 4" key="1">
    <citation type="journal article" date="2013" name="Genome Announc.">
        <title>Draft Genome Sequence of Desulfotignum phosphitoxidans DSM 13687 Strain FiPS-3.</title>
        <authorList>
            <person name="Poehlein A."/>
            <person name="Daniel R."/>
            <person name="Simeonova D.D."/>
        </authorList>
    </citation>
    <scope>NUCLEOTIDE SEQUENCE [LARGE SCALE GENOMIC DNA]</scope>
    <source>
        <strain evidence="3 4">DSM 13687</strain>
    </source>
</reference>
<gene>
    <name evidence="3" type="ORF">Dpo_13c00820</name>
</gene>
<dbReference type="Proteomes" id="UP000014216">
    <property type="component" value="Unassembled WGS sequence"/>
</dbReference>
<protein>
    <recommendedName>
        <fullName evidence="5">DUF4143 domain-containing protein</fullName>
    </recommendedName>
</protein>
<evidence type="ECO:0000313" key="4">
    <source>
        <dbReference type="Proteomes" id="UP000014216"/>
    </source>
</evidence>
<evidence type="ECO:0000259" key="1">
    <source>
        <dbReference type="Pfam" id="PF13173"/>
    </source>
</evidence>
<dbReference type="Pfam" id="PF13173">
    <property type="entry name" value="AAA_14"/>
    <property type="match status" value="1"/>
</dbReference>
<feature type="domain" description="AAA" evidence="1">
    <location>
        <begin position="6"/>
        <end position="50"/>
    </location>
</feature>
<dbReference type="InterPro" id="IPR025420">
    <property type="entry name" value="DUF4143"/>
</dbReference>
<dbReference type="PANTHER" id="PTHR33295">
    <property type="entry name" value="ATPASE"/>
    <property type="match status" value="1"/>
</dbReference>
<dbReference type="InterPro" id="IPR041682">
    <property type="entry name" value="AAA_14"/>
</dbReference>
<organism evidence="3 4">
    <name type="scientific">Desulfotignum phosphitoxidans DSM 13687</name>
    <dbReference type="NCBI Taxonomy" id="1286635"/>
    <lineage>
        <taxon>Bacteria</taxon>
        <taxon>Pseudomonadati</taxon>
        <taxon>Thermodesulfobacteriota</taxon>
        <taxon>Desulfobacteria</taxon>
        <taxon>Desulfobacterales</taxon>
        <taxon>Desulfobacteraceae</taxon>
        <taxon>Desulfotignum</taxon>
    </lineage>
</organism>